<dbReference type="NCBIfam" id="TIGR00035">
    <property type="entry name" value="asp_race"/>
    <property type="match status" value="1"/>
</dbReference>
<dbReference type="InterPro" id="IPR015942">
    <property type="entry name" value="Asp/Glu/hydantoin_racemase"/>
</dbReference>
<comment type="caution">
    <text evidence="3">The sequence shown here is derived from an EMBL/GenBank/DDBJ whole genome shotgun (WGS) entry which is preliminary data.</text>
</comment>
<name>A0ABU5MVN3_9BACT</name>
<protein>
    <submittedName>
        <fullName evidence="3">Amino acid racemase</fullName>
        <ecNumber evidence="3">5.1.1.-</ecNumber>
    </submittedName>
</protein>
<dbReference type="Proteomes" id="UP001290861">
    <property type="component" value="Unassembled WGS sequence"/>
</dbReference>
<keyword evidence="2 3" id="KW-0413">Isomerase</keyword>
<dbReference type="PROSITE" id="PS00924">
    <property type="entry name" value="ASP_GLU_RACEMASE_2"/>
    <property type="match status" value="1"/>
</dbReference>
<reference evidence="3 4" key="1">
    <citation type="journal article" date="2024" name="Appl. Environ. Microbiol.">
        <title>Pontiella agarivorans sp. nov., a novel marine anaerobic bacterium capable of degrading macroalgal polysaccharides and fixing nitrogen.</title>
        <authorList>
            <person name="Liu N."/>
            <person name="Kivenson V."/>
            <person name="Peng X."/>
            <person name="Cui Z."/>
            <person name="Lankiewicz T.S."/>
            <person name="Gosselin K.M."/>
            <person name="English C.J."/>
            <person name="Blair E.M."/>
            <person name="O'Malley M.A."/>
            <person name="Valentine D.L."/>
        </authorList>
    </citation>
    <scope>NUCLEOTIDE SEQUENCE [LARGE SCALE GENOMIC DNA]</scope>
    <source>
        <strain evidence="3 4">NLcol2</strain>
    </source>
</reference>
<dbReference type="EMBL" id="JARVCO010000007">
    <property type="protein sequence ID" value="MDZ8118248.1"/>
    <property type="molecule type" value="Genomic_DNA"/>
</dbReference>
<dbReference type="Pfam" id="PF01177">
    <property type="entry name" value="Asp_Glu_race"/>
    <property type="match status" value="1"/>
</dbReference>
<dbReference type="SUPFAM" id="SSF53681">
    <property type="entry name" value="Aspartate/glutamate racemase"/>
    <property type="match status" value="2"/>
</dbReference>
<evidence type="ECO:0000256" key="1">
    <source>
        <dbReference type="ARBA" id="ARBA00007847"/>
    </source>
</evidence>
<organism evidence="3 4">
    <name type="scientific">Pontiella agarivorans</name>
    <dbReference type="NCBI Taxonomy" id="3038953"/>
    <lineage>
        <taxon>Bacteria</taxon>
        <taxon>Pseudomonadati</taxon>
        <taxon>Kiritimatiellota</taxon>
        <taxon>Kiritimatiellia</taxon>
        <taxon>Kiritimatiellales</taxon>
        <taxon>Pontiellaceae</taxon>
        <taxon>Pontiella</taxon>
    </lineage>
</organism>
<dbReference type="Gene3D" id="3.40.50.1860">
    <property type="match status" value="2"/>
</dbReference>
<dbReference type="PANTHER" id="PTHR21198:SF7">
    <property type="entry name" value="ASPARTATE-GLUTAMATE RACEMASE FAMILY"/>
    <property type="match status" value="1"/>
</dbReference>
<accession>A0ABU5MVN3</accession>
<dbReference type="RefSeq" id="WP_322608046.1">
    <property type="nucleotide sequence ID" value="NZ_JARVCO010000007.1"/>
</dbReference>
<dbReference type="PANTHER" id="PTHR21198">
    <property type="entry name" value="GLUTAMATE RACEMASE"/>
    <property type="match status" value="1"/>
</dbReference>
<evidence type="ECO:0000313" key="3">
    <source>
        <dbReference type="EMBL" id="MDZ8118248.1"/>
    </source>
</evidence>
<evidence type="ECO:0000256" key="2">
    <source>
        <dbReference type="ARBA" id="ARBA00023235"/>
    </source>
</evidence>
<dbReference type="GO" id="GO:0016853">
    <property type="term" value="F:isomerase activity"/>
    <property type="evidence" value="ECO:0007669"/>
    <property type="project" value="UniProtKB-KW"/>
</dbReference>
<dbReference type="InterPro" id="IPR033134">
    <property type="entry name" value="Asp/Glu_racemase_AS_2"/>
</dbReference>
<dbReference type="InterPro" id="IPR004380">
    <property type="entry name" value="Asp_race"/>
</dbReference>
<dbReference type="InterPro" id="IPR001920">
    <property type="entry name" value="Asp/Glu_race"/>
</dbReference>
<sequence length="250" mass="28088">MKRIGLIGGLSPESTVHYYQILCREYNRRTGGLNFPEITLESLNLQELVTRFEKNDWDGVATILLTALQRLEKAGAGFASILANTPHNAYDRIRDKSPLPILTIMDATAAALKKDQRTKVALLGTKPTMEFGFFQKTFAEAGIETLIPENSQRTELDRIVWEELSHGITEETSRKAMKTMITDLQKQGVEAVILGCTELSLLIGESDSPLPLYDTTRIHAEAILKFALQENETRNESFSPVCYMEEFSNE</sequence>
<dbReference type="EC" id="5.1.1.-" evidence="3"/>
<comment type="similarity">
    <text evidence="1">Belongs to the aspartate/glutamate racemases family.</text>
</comment>
<proteinExistence type="inferred from homology"/>
<evidence type="ECO:0000313" key="4">
    <source>
        <dbReference type="Proteomes" id="UP001290861"/>
    </source>
</evidence>
<keyword evidence="4" id="KW-1185">Reference proteome</keyword>
<gene>
    <name evidence="3" type="ORF">P9H32_06355</name>
</gene>